<keyword evidence="4" id="KW-1185">Reference proteome</keyword>
<dbReference type="SUPFAM" id="SSF51703">
    <property type="entry name" value="Cobalamin (vitamin B12)-dependent enzymes"/>
    <property type="match status" value="1"/>
</dbReference>
<dbReference type="AlphaFoldDB" id="A0A1H9IPV3"/>
<proteinExistence type="predicted"/>
<feature type="domain" description="Methylmalonyl-CoA mutase alpha/beta chain catalytic" evidence="2">
    <location>
        <begin position="96"/>
        <end position="376"/>
    </location>
</feature>
<dbReference type="InterPro" id="IPR006099">
    <property type="entry name" value="MeMalonylCoA_mutase_a/b_cat"/>
</dbReference>
<dbReference type="EMBL" id="FOFB01000015">
    <property type="protein sequence ID" value="SEQ76425.1"/>
    <property type="molecule type" value="Genomic_DNA"/>
</dbReference>
<evidence type="ECO:0000256" key="1">
    <source>
        <dbReference type="SAM" id="MobiDB-lite"/>
    </source>
</evidence>
<gene>
    <name evidence="3" type="ORF">SAMN05444359_11585</name>
</gene>
<dbReference type="STRING" id="478744.SAMN05444359_11585"/>
<dbReference type="RefSeq" id="WP_175489394.1">
    <property type="nucleotide sequence ID" value="NZ_FOFB01000015.1"/>
</dbReference>
<evidence type="ECO:0000259" key="2">
    <source>
        <dbReference type="Pfam" id="PF01642"/>
    </source>
</evidence>
<dbReference type="InterPro" id="IPR016176">
    <property type="entry name" value="Cbl-dep_enz_cat"/>
</dbReference>
<accession>A0A1H9IPV3</accession>
<feature type="region of interest" description="Disordered" evidence="1">
    <location>
        <begin position="1"/>
        <end position="26"/>
    </location>
</feature>
<dbReference type="GO" id="GO:0031419">
    <property type="term" value="F:cobalamin binding"/>
    <property type="evidence" value="ECO:0007669"/>
    <property type="project" value="InterPro"/>
</dbReference>
<name>A0A1H9IPV3_9BACT</name>
<protein>
    <submittedName>
        <fullName evidence="3">Methylmalonyl-CoA mutase</fullName>
    </submittedName>
</protein>
<dbReference type="Proteomes" id="UP000199021">
    <property type="component" value="Unassembled WGS sequence"/>
</dbReference>
<evidence type="ECO:0000313" key="4">
    <source>
        <dbReference type="Proteomes" id="UP000199021"/>
    </source>
</evidence>
<dbReference type="Gene3D" id="3.20.20.240">
    <property type="entry name" value="Methylmalonyl-CoA mutase"/>
    <property type="match status" value="1"/>
</dbReference>
<dbReference type="PANTHER" id="PTHR48101">
    <property type="entry name" value="METHYLMALONYL-COA MUTASE, MITOCHONDRIAL-RELATED"/>
    <property type="match status" value="1"/>
</dbReference>
<dbReference type="GO" id="GO:0016866">
    <property type="term" value="F:intramolecular transferase activity"/>
    <property type="evidence" value="ECO:0007669"/>
    <property type="project" value="InterPro"/>
</dbReference>
<sequence>MSTSDHTVSTHSNGQEDWLADLNTSTGTTVEERDTALLKEISRRTKGDDRLDLNRWTIGAYIDSGENEEINNYARAEVQSGAEALLFRLYHQPDAEEIAKILQGIDIRKQSLHCTLRYPGQDPAELFRDLVRYLRREGHELQGVAGSVDFDPLLDWSEPPFPPLIRLLYFVSRWMPHFRVLQVNAAGFNNGVTDADIELALAISKGASYLKQIEELGYPAALANNHLQFAFTVGYSFYGDIAKLKALRVLWSRVLKDIGLTTTPTTEIAAHSDITVLNDDGLDNGLQLQMQTLAAAIGGADMIFLAPADGPFQSATEEGRKLALQTQLDARSGQLSLSEKAVDQAFLDAMTEALVEAAWKKYQTIEKQGGFASAVEF</sequence>
<organism evidence="3 4">
    <name type="scientific">Neolewinella agarilytica</name>
    <dbReference type="NCBI Taxonomy" id="478744"/>
    <lineage>
        <taxon>Bacteria</taxon>
        <taxon>Pseudomonadati</taxon>
        <taxon>Bacteroidota</taxon>
        <taxon>Saprospiria</taxon>
        <taxon>Saprospirales</taxon>
        <taxon>Lewinellaceae</taxon>
        <taxon>Neolewinella</taxon>
    </lineage>
</organism>
<evidence type="ECO:0000313" key="3">
    <source>
        <dbReference type="EMBL" id="SEQ76425.1"/>
    </source>
</evidence>
<dbReference type="InParanoid" id="A0A1H9IPV3"/>
<reference evidence="4" key="1">
    <citation type="submission" date="2016-10" db="EMBL/GenBank/DDBJ databases">
        <authorList>
            <person name="Varghese N."/>
            <person name="Submissions S."/>
        </authorList>
    </citation>
    <scope>NUCLEOTIDE SEQUENCE [LARGE SCALE GENOMIC DNA]</scope>
    <source>
        <strain evidence="4">DSM 24740</strain>
    </source>
</reference>
<feature type="compositionally biased region" description="Polar residues" evidence="1">
    <location>
        <begin position="1"/>
        <end position="15"/>
    </location>
</feature>
<dbReference type="Pfam" id="PF01642">
    <property type="entry name" value="MM_CoA_mutase"/>
    <property type="match status" value="1"/>
</dbReference>